<feature type="transmembrane region" description="Helical" evidence="8">
    <location>
        <begin position="263"/>
        <end position="285"/>
    </location>
</feature>
<feature type="transmembrane region" description="Helical" evidence="8">
    <location>
        <begin position="12"/>
        <end position="28"/>
    </location>
</feature>
<evidence type="ECO:0000313" key="9">
    <source>
        <dbReference type="EMBL" id="RAJ19290.1"/>
    </source>
</evidence>
<dbReference type="PANTHER" id="PTHR21716">
    <property type="entry name" value="TRANSMEMBRANE PROTEIN"/>
    <property type="match status" value="1"/>
</dbReference>
<keyword evidence="3" id="KW-0813">Transport</keyword>
<keyword evidence="5 8" id="KW-0812">Transmembrane</keyword>
<dbReference type="Pfam" id="PF01594">
    <property type="entry name" value="AI-2E_transport"/>
    <property type="match status" value="1"/>
</dbReference>
<name>A0A327RQK3_9FLAO</name>
<dbReference type="RefSeq" id="WP_111626013.1">
    <property type="nucleotide sequence ID" value="NZ_QLLQ01000021.1"/>
</dbReference>
<protein>
    <submittedName>
        <fullName evidence="9">Putative PurR-regulated permease PerM</fullName>
    </submittedName>
</protein>
<evidence type="ECO:0000256" key="2">
    <source>
        <dbReference type="ARBA" id="ARBA00009773"/>
    </source>
</evidence>
<feature type="transmembrane region" description="Helical" evidence="8">
    <location>
        <begin position="136"/>
        <end position="163"/>
    </location>
</feature>
<dbReference type="GO" id="GO:0005886">
    <property type="term" value="C:plasma membrane"/>
    <property type="evidence" value="ECO:0007669"/>
    <property type="project" value="UniProtKB-SubCell"/>
</dbReference>
<keyword evidence="6 8" id="KW-1133">Transmembrane helix</keyword>
<dbReference type="AlphaFoldDB" id="A0A327RQK3"/>
<keyword evidence="7 8" id="KW-0472">Membrane</keyword>
<evidence type="ECO:0000256" key="4">
    <source>
        <dbReference type="ARBA" id="ARBA00022475"/>
    </source>
</evidence>
<proteinExistence type="inferred from homology"/>
<feature type="transmembrane region" description="Helical" evidence="8">
    <location>
        <begin position="62"/>
        <end position="83"/>
    </location>
</feature>
<dbReference type="EMBL" id="QLLQ01000021">
    <property type="protein sequence ID" value="RAJ19290.1"/>
    <property type="molecule type" value="Genomic_DNA"/>
</dbReference>
<comment type="subcellular location">
    <subcellularLocation>
        <location evidence="1">Cell membrane</location>
        <topology evidence="1">Multi-pass membrane protein</topology>
    </subcellularLocation>
</comment>
<dbReference type="PANTHER" id="PTHR21716:SF53">
    <property type="entry name" value="PERMEASE PERM-RELATED"/>
    <property type="match status" value="1"/>
</dbReference>
<feature type="transmembrane region" description="Helical" evidence="8">
    <location>
        <begin position="34"/>
        <end position="50"/>
    </location>
</feature>
<keyword evidence="10" id="KW-1185">Reference proteome</keyword>
<feature type="transmembrane region" description="Helical" evidence="8">
    <location>
        <begin position="204"/>
        <end position="230"/>
    </location>
</feature>
<evidence type="ECO:0000256" key="8">
    <source>
        <dbReference type="SAM" id="Phobius"/>
    </source>
</evidence>
<evidence type="ECO:0000256" key="5">
    <source>
        <dbReference type="ARBA" id="ARBA00022692"/>
    </source>
</evidence>
<evidence type="ECO:0000256" key="7">
    <source>
        <dbReference type="ARBA" id="ARBA00023136"/>
    </source>
</evidence>
<comment type="caution">
    <text evidence="9">The sequence shown here is derived from an EMBL/GenBank/DDBJ whole genome shotgun (WGS) entry which is preliminary data.</text>
</comment>
<dbReference type="InterPro" id="IPR002549">
    <property type="entry name" value="AI-2E-like"/>
</dbReference>
<evidence type="ECO:0000256" key="6">
    <source>
        <dbReference type="ARBA" id="ARBA00022989"/>
    </source>
</evidence>
<feature type="transmembrane region" description="Helical" evidence="8">
    <location>
        <begin position="297"/>
        <end position="322"/>
    </location>
</feature>
<evidence type="ECO:0000256" key="3">
    <source>
        <dbReference type="ARBA" id="ARBA00022448"/>
    </source>
</evidence>
<evidence type="ECO:0000256" key="1">
    <source>
        <dbReference type="ARBA" id="ARBA00004651"/>
    </source>
</evidence>
<accession>A0A327RQK3</accession>
<gene>
    <name evidence="9" type="ORF">LX77_03533</name>
</gene>
<reference evidence="9 10" key="1">
    <citation type="submission" date="2018-06" db="EMBL/GenBank/DDBJ databases">
        <title>Genomic Encyclopedia of Archaeal and Bacterial Type Strains, Phase II (KMG-II): from individual species to whole genera.</title>
        <authorList>
            <person name="Goeker M."/>
        </authorList>
    </citation>
    <scope>NUCLEOTIDE SEQUENCE [LARGE SCALE GENOMIC DNA]</scope>
    <source>
        <strain evidence="9 10">DSM 12408</strain>
    </source>
</reference>
<comment type="similarity">
    <text evidence="2">Belongs to the autoinducer-2 exporter (AI-2E) (TC 2.A.86) family.</text>
</comment>
<sequence>MSTPKIDISGINLIKTFLIVGGSLALFYFGKNLIMPLLVAAIIAILLDIPTRKLKKMGLPNWLSITLSLIVMIIFFFLLSWLISSQVNAMADDWPTIKEKLTEKLNGLSQWANQELSWNYKNYIDNNKNMVQKAEYFASSFLSSLLSLLSQSFIIFVYVIFLLMQKQRFINFFFKLSSNDVAIGSLLKNSAVVTRRYFVGKGKIMLFLFVIYYLGFSLSSVPYALFLALFAALFSIIPYVGNIIGGGVAVILSYLYSGTTPALIVIGVVSAAQIIENYLLTPWIIGDEINLNPFMTIFGIILFSSLWGIVGAIIALPLIGILKVIFEHTKNMEHYAYLLKKGD</sequence>
<feature type="transmembrane region" description="Helical" evidence="8">
    <location>
        <begin position="236"/>
        <end position="256"/>
    </location>
</feature>
<dbReference type="Proteomes" id="UP000248987">
    <property type="component" value="Unassembled WGS sequence"/>
</dbReference>
<keyword evidence="4" id="KW-1003">Cell membrane</keyword>
<organism evidence="9 10">
    <name type="scientific">Gelidibacter algens</name>
    <dbReference type="NCBI Taxonomy" id="49280"/>
    <lineage>
        <taxon>Bacteria</taxon>
        <taxon>Pseudomonadati</taxon>
        <taxon>Bacteroidota</taxon>
        <taxon>Flavobacteriia</taxon>
        <taxon>Flavobacteriales</taxon>
        <taxon>Flavobacteriaceae</taxon>
        <taxon>Gelidibacter</taxon>
    </lineage>
</organism>
<evidence type="ECO:0000313" key="10">
    <source>
        <dbReference type="Proteomes" id="UP000248987"/>
    </source>
</evidence>